<evidence type="ECO:0000313" key="2">
    <source>
        <dbReference type="EMBL" id="MED6171886.1"/>
    </source>
</evidence>
<keyword evidence="3" id="KW-1185">Reference proteome</keyword>
<evidence type="ECO:0000256" key="1">
    <source>
        <dbReference type="SAM" id="MobiDB-lite"/>
    </source>
</evidence>
<proteinExistence type="predicted"/>
<reference evidence="2 3" key="1">
    <citation type="journal article" date="2023" name="Plants (Basel)">
        <title>Bridging the Gap: Combining Genomics and Transcriptomics Approaches to Understand Stylosanthes scabra, an Orphan Legume from the Brazilian Caatinga.</title>
        <authorList>
            <person name="Ferreira-Neto J.R.C."/>
            <person name="da Silva M.D."/>
            <person name="Binneck E."/>
            <person name="de Melo N.F."/>
            <person name="da Silva R.H."/>
            <person name="de Melo A.L.T.M."/>
            <person name="Pandolfi V."/>
            <person name="Bustamante F.O."/>
            <person name="Brasileiro-Vidal A.C."/>
            <person name="Benko-Iseppon A.M."/>
        </authorList>
    </citation>
    <scope>NUCLEOTIDE SEQUENCE [LARGE SCALE GENOMIC DNA]</scope>
    <source>
        <tissue evidence="2">Leaves</tissue>
    </source>
</reference>
<dbReference type="Proteomes" id="UP001341840">
    <property type="component" value="Unassembled WGS sequence"/>
</dbReference>
<evidence type="ECO:0000313" key="3">
    <source>
        <dbReference type="Proteomes" id="UP001341840"/>
    </source>
</evidence>
<dbReference type="EMBL" id="JASCZI010151306">
    <property type="protein sequence ID" value="MED6171886.1"/>
    <property type="molecule type" value="Genomic_DNA"/>
</dbReference>
<protein>
    <submittedName>
        <fullName evidence="2">Uncharacterized protein</fullName>
    </submittedName>
</protein>
<sequence length="410" mass="45218">MAENRPGDREVAAASAVQIPHELPSIYRWVANDVLGAPSILDQRYLDELKATGILFGGGGLEQRYRVEGARRGERVMFTDFGVRVPFTDFQQRFLNRASVAPCQLHPNAWASIRCFELVTELLQLPQETEVFLCLFKFYSSNTSGRTKKGYMFVQPTKHQKIFTLYEDSFYDFKGRYFKIFAVGNHRPFWLSLEGDDLFPPYWSDQAGFDIAPVKYEGLNADKRDTANILTVLFSKNKLSSKSLLSSPEESRKAIVKMAGNDATLSRLRRLIRPAPAKSLPSTSAAVPVSGAQAVPTESVGKTLVEPNGGSSTDVGNVDVGEQVVEVSSPAGEEIPLPPPPSPKGRRSAVEGLGDPKRVRTSEGGLGIFVPWTVLSTHPGSWRAICWVLELRRFSGIAILWRASVGPNGQ</sequence>
<accession>A0ABU6VE94</accession>
<feature type="region of interest" description="Disordered" evidence="1">
    <location>
        <begin position="279"/>
        <end position="357"/>
    </location>
</feature>
<comment type="caution">
    <text evidence="2">The sequence shown here is derived from an EMBL/GenBank/DDBJ whole genome shotgun (WGS) entry which is preliminary data.</text>
</comment>
<name>A0ABU6VE94_9FABA</name>
<organism evidence="2 3">
    <name type="scientific">Stylosanthes scabra</name>
    <dbReference type="NCBI Taxonomy" id="79078"/>
    <lineage>
        <taxon>Eukaryota</taxon>
        <taxon>Viridiplantae</taxon>
        <taxon>Streptophyta</taxon>
        <taxon>Embryophyta</taxon>
        <taxon>Tracheophyta</taxon>
        <taxon>Spermatophyta</taxon>
        <taxon>Magnoliopsida</taxon>
        <taxon>eudicotyledons</taxon>
        <taxon>Gunneridae</taxon>
        <taxon>Pentapetalae</taxon>
        <taxon>rosids</taxon>
        <taxon>fabids</taxon>
        <taxon>Fabales</taxon>
        <taxon>Fabaceae</taxon>
        <taxon>Papilionoideae</taxon>
        <taxon>50 kb inversion clade</taxon>
        <taxon>dalbergioids sensu lato</taxon>
        <taxon>Dalbergieae</taxon>
        <taxon>Pterocarpus clade</taxon>
        <taxon>Stylosanthes</taxon>
    </lineage>
</organism>
<dbReference type="PANTHER" id="PTHR31099:SF49">
    <property type="entry name" value="MYOSIN HEAVY CHAIN-LIKE PROTEIN"/>
    <property type="match status" value="1"/>
</dbReference>
<gene>
    <name evidence="2" type="ORF">PIB30_044983</name>
</gene>
<dbReference type="PANTHER" id="PTHR31099">
    <property type="entry name" value="OS06G0165300 PROTEIN"/>
    <property type="match status" value="1"/>
</dbReference>